<keyword evidence="3" id="KW-1185">Reference proteome</keyword>
<evidence type="ECO:0000313" key="3">
    <source>
        <dbReference type="Proteomes" id="UP000824469"/>
    </source>
</evidence>
<dbReference type="Proteomes" id="UP000824469">
    <property type="component" value="Unassembled WGS sequence"/>
</dbReference>
<comment type="caution">
    <text evidence="2">The sequence shown here is derived from an EMBL/GenBank/DDBJ whole genome shotgun (WGS) entry which is preliminary data.</text>
</comment>
<organism evidence="2 3">
    <name type="scientific">Taxus chinensis</name>
    <name type="common">Chinese yew</name>
    <name type="synonym">Taxus wallichiana var. chinensis</name>
    <dbReference type="NCBI Taxonomy" id="29808"/>
    <lineage>
        <taxon>Eukaryota</taxon>
        <taxon>Viridiplantae</taxon>
        <taxon>Streptophyta</taxon>
        <taxon>Embryophyta</taxon>
        <taxon>Tracheophyta</taxon>
        <taxon>Spermatophyta</taxon>
        <taxon>Pinopsida</taxon>
        <taxon>Pinidae</taxon>
        <taxon>Conifers II</taxon>
        <taxon>Cupressales</taxon>
        <taxon>Taxaceae</taxon>
        <taxon>Taxus</taxon>
    </lineage>
</organism>
<dbReference type="AlphaFoldDB" id="A0AA38GL94"/>
<gene>
    <name evidence="2" type="ORF">KI387_018533</name>
</gene>
<protein>
    <submittedName>
        <fullName evidence="2">Uncharacterized protein</fullName>
    </submittedName>
</protein>
<feature type="region of interest" description="Disordered" evidence="1">
    <location>
        <begin position="28"/>
        <end position="69"/>
    </location>
</feature>
<evidence type="ECO:0000313" key="2">
    <source>
        <dbReference type="EMBL" id="KAH9323894.1"/>
    </source>
</evidence>
<feature type="non-terminal residue" evidence="2">
    <location>
        <position position="69"/>
    </location>
</feature>
<name>A0AA38GL94_TAXCH</name>
<accession>A0AA38GL94</accession>
<evidence type="ECO:0000256" key="1">
    <source>
        <dbReference type="SAM" id="MobiDB-lite"/>
    </source>
</evidence>
<feature type="non-terminal residue" evidence="2">
    <location>
        <position position="1"/>
    </location>
</feature>
<reference evidence="2 3" key="1">
    <citation type="journal article" date="2021" name="Nat. Plants">
        <title>The Taxus genome provides insights into paclitaxel biosynthesis.</title>
        <authorList>
            <person name="Xiong X."/>
            <person name="Gou J."/>
            <person name="Liao Q."/>
            <person name="Li Y."/>
            <person name="Zhou Q."/>
            <person name="Bi G."/>
            <person name="Li C."/>
            <person name="Du R."/>
            <person name="Wang X."/>
            <person name="Sun T."/>
            <person name="Guo L."/>
            <person name="Liang H."/>
            <person name="Lu P."/>
            <person name="Wu Y."/>
            <person name="Zhang Z."/>
            <person name="Ro D.K."/>
            <person name="Shang Y."/>
            <person name="Huang S."/>
            <person name="Yan J."/>
        </authorList>
    </citation>
    <scope>NUCLEOTIDE SEQUENCE [LARGE SCALE GENOMIC DNA]</scope>
    <source>
        <strain evidence="2">Ta-2019</strain>
    </source>
</reference>
<proteinExistence type="predicted"/>
<sequence length="69" mass="7742">SRTNNPFRTKGVRVNQPVYIVEALRRKSFSSAPPPSCEVCATDQSPPHQTRAHHTSEPTSNEAQQRRAQ</sequence>
<feature type="compositionally biased region" description="Polar residues" evidence="1">
    <location>
        <begin position="57"/>
        <end position="69"/>
    </location>
</feature>
<dbReference type="EMBL" id="JAHRHJ020000003">
    <property type="protein sequence ID" value="KAH9323894.1"/>
    <property type="molecule type" value="Genomic_DNA"/>
</dbReference>